<name>A0AAN8I752_9EURO</name>
<comment type="caution">
    <text evidence="3">The sequence shown here is derived from an EMBL/GenBank/DDBJ whole genome shotgun (WGS) entry which is preliminary data.</text>
</comment>
<feature type="coiled-coil region" evidence="1">
    <location>
        <begin position="352"/>
        <end position="379"/>
    </location>
</feature>
<dbReference type="Proteomes" id="UP001316803">
    <property type="component" value="Unassembled WGS sequence"/>
</dbReference>
<dbReference type="AlphaFoldDB" id="A0AAN8I752"/>
<feature type="region of interest" description="Disordered" evidence="2">
    <location>
        <begin position="237"/>
        <end position="283"/>
    </location>
</feature>
<dbReference type="GO" id="GO:0051015">
    <property type="term" value="F:actin filament binding"/>
    <property type="evidence" value="ECO:0007669"/>
    <property type="project" value="TreeGrafter"/>
</dbReference>
<evidence type="ECO:0000256" key="2">
    <source>
        <dbReference type="SAM" id="MobiDB-lite"/>
    </source>
</evidence>
<evidence type="ECO:0000256" key="1">
    <source>
        <dbReference type="SAM" id="Coils"/>
    </source>
</evidence>
<feature type="coiled-coil region" evidence="1">
    <location>
        <begin position="625"/>
        <end position="652"/>
    </location>
</feature>
<feature type="compositionally biased region" description="Polar residues" evidence="2">
    <location>
        <begin position="253"/>
        <end position="272"/>
    </location>
</feature>
<keyword evidence="4" id="KW-1185">Reference proteome</keyword>
<protein>
    <submittedName>
        <fullName evidence="3">Uncharacterized protein</fullName>
    </submittedName>
</protein>
<feature type="coiled-coil region" evidence="1">
    <location>
        <begin position="765"/>
        <end position="799"/>
    </location>
</feature>
<evidence type="ECO:0000313" key="3">
    <source>
        <dbReference type="EMBL" id="KAK5955414.1"/>
    </source>
</evidence>
<keyword evidence="1" id="KW-0175">Coiled coil</keyword>
<dbReference type="SUPFAM" id="SSF57997">
    <property type="entry name" value="Tropomyosin"/>
    <property type="match status" value="1"/>
</dbReference>
<sequence length="981" mass="110153">MGFKKDLKTGLKKLGGSIKSKFTKEKATKEVNPQIVAEEDRASESIPARLVQLPPSSSTTSSRTPNKLRKRQRPTTSPPTVSPLPSNLTYGVNNSISFSAILTTNDISGDSASDSPKSKSTQSSDSTGVRPSHRAPSMTEAISSEDEKNNSTSQGTNEQKEKHRTTHLQSQSIIAVEGLSEQAFEPIEDDDGFFTPVIPASLQVSPSRPSEFNLRFGNADFANGVFDIDGLSYSPRPAHITTSDTRFDDSQEDGNQLDNHQSSEQATASANIAPSPSTLLSSYSSSLQSSSTLLDQGSSKQQESTNLSLYKYHHTSQESSSQSVATPKKRVSAAANRAARPRSVFKQLIDSRAVALRENEQLLRELEFFSKQIDQERAAAELLVALYNGLGIQAADQHEYIVDLEHELQHAVNQRDGAYNIIHQLQSDLRMVRANNESLVAQTQQLQQTLSDERYELTEVQRESDNLRRSRDWLQQNANNAYGLHAQLAESNQHLGTMRQEKDFAEEDAARWERHCKEAEEERNALAKEKKALEKKNKVLEKGNKQAEAAVGAWKQHCEEAEAQAAEYLAKLNSLRKQIPSTPQRAKKPGNAFSPDNFSDDEEEDDSLPTPAELAEERAYNERRFDAYENHIGDLEEQLAASKLRIQELLADGQCAMHESELPEEEYEDDFAGTSPRTMKNARQCIQVLREQVKAAKDSYASLSGMVVDIQHDLDISETKRKLGLSHLQILQECEPVPVSANYETEPRTHQQRARTSVCQHAVQVVRLTHQLHDLRAEKDTAYEKLQADYKDLKELENRTLTDYLECEIQKTGYKAENERLNKANIHLDNDNRTMRALLHHRVWGPTHGDLAAEQLGALHSRIKELEARVERRNKEIKNLVAALNLYTSPDPITGRLGIVQSLEQNVTTLRIDRAKYQAMVKTLEERFGTQLTRNKLELDLETAESECKGDEGLVKEVRRVDAGMYTLKEGEITTEECFYF</sequence>
<evidence type="ECO:0000313" key="4">
    <source>
        <dbReference type="Proteomes" id="UP001316803"/>
    </source>
</evidence>
<feature type="compositionally biased region" description="Low complexity" evidence="2">
    <location>
        <begin position="109"/>
        <end position="128"/>
    </location>
</feature>
<gene>
    <name evidence="3" type="ORF">OHC33_003052</name>
</gene>
<feature type="region of interest" description="Disordered" evidence="2">
    <location>
        <begin position="109"/>
        <end position="169"/>
    </location>
</feature>
<feature type="coiled-coil region" evidence="1">
    <location>
        <begin position="856"/>
        <end position="927"/>
    </location>
</feature>
<reference evidence="3 4" key="1">
    <citation type="submission" date="2022-12" db="EMBL/GenBank/DDBJ databases">
        <title>Genomic features and morphological characterization of a novel Knufia sp. strain isolated from spacecraft assembly facility.</title>
        <authorList>
            <person name="Teixeira M."/>
            <person name="Chander A.M."/>
            <person name="Stajich J.E."/>
            <person name="Venkateswaran K."/>
        </authorList>
    </citation>
    <scope>NUCLEOTIDE SEQUENCE [LARGE SCALE GENOMIC DNA]</scope>
    <source>
        <strain evidence="3 4">FJI-L2-BK-P2</strain>
    </source>
</reference>
<organism evidence="3 4">
    <name type="scientific">Knufia fluminis</name>
    <dbReference type="NCBI Taxonomy" id="191047"/>
    <lineage>
        <taxon>Eukaryota</taxon>
        <taxon>Fungi</taxon>
        <taxon>Dikarya</taxon>
        <taxon>Ascomycota</taxon>
        <taxon>Pezizomycotina</taxon>
        <taxon>Eurotiomycetes</taxon>
        <taxon>Chaetothyriomycetidae</taxon>
        <taxon>Chaetothyriales</taxon>
        <taxon>Trichomeriaceae</taxon>
        <taxon>Knufia</taxon>
    </lineage>
</organism>
<dbReference type="GO" id="GO:0016460">
    <property type="term" value="C:myosin II complex"/>
    <property type="evidence" value="ECO:0007669"/>
    <property type="project" value="TreeGrafter"/>
</dbReference>
<dbReference type="PANTHER" id="PTHR45615:SF40">
    <property type="entry name" value="MYOSIN HEAVY CHAIN, NON-MUSCLE"/>
    <property type="match status" value="1"/>
</dbReference>
<dbReference type="GO" id="GO:0000146">
    <property type="term" value="F:microfilament motor activity"/>
    <property type="evidence" value="ECO:0007669"/>
    <property type="project" value="TreeGrafter"/>
</dbReference>
<dbReference type="GO" id="GO:0005737">
    <property type="term" value="C:cytoplasm"/>
    <property type="evidence" value="ECO:0007669"/>
    <property type="project" value="TreeGrafter"/>
</dbReference>
<dbReference type="PANTHER" id="PTHR45615">
    <property type="entry name" value="MYOSIN HEAVY CHAIN, NON-MUSCLE"/>
    <property type="match status" value="1"/>
</dbReference>
<feature type="region of interest" description="Disordered" evidence="2">
    <location>
        <begin position="1"/>
        <end position="89"/>
    </location>
</feature>
<feature type="compositionally biased region" description="Acidic residues" evidence="2">
    <location>
        <begin position="598"/>
        <end position="607"/>
    </location>
</feature>
<accession>A0AAN8I752</accession>
<feature type="coiled-coil region" evidence="1">
    <location>
        <begin position="422"/>
        <end position="578"/>
    </location>
</feature>
<proteinExistence type="predicted"/>
<dbReference type="GO" id="GO:0032982">
    <property type="term" value="C:myosin filament"/>
    <property type="evidence" value="ECO:0007669"/>
    <property type="project" value="TreeGrafter"/>
</dbReference>
<dbReference type="EMBL" id="JAKLMC020000006">
    <property type="protein sequence ID" value="KAK5955414.1"/>
    <property type="molecule type" value="Genomic_DNA"/>
</dbReference>
<feature type="region of interest" description="Disordered" evidence="2">
    <location>
        <begin position="313"/>
        <end position="337"/>
    </location>
</feature>
<feature type="compositionally biased region" description="Low complexity" evidence="2">
    <location>
        <begin position="54"/>
        <end position="65"/>
    </location>
</feature>
<feature type="compositionally biased region" description="Low complexity" evidence="2">
    <location>
        <begin position="274"/>
        <end position="283"/>
    </location>
</feature>
<feature type="region of interest" description="Disordered" evidence="2">
    <location>
        <begin position="580"/>
        <end position="611"/>
    </location>
</feature>